<sequence>MPRFFRNVDEFDLNEIDTDTRTDFLLVEPSPVAFRWIPKGSGRTVVWLVDHPEATNLPAALQSNKIDANVLLCDITSPFSEVASNVINHSEFLDTCFHIIFRICGSKRCIVVAEGDIALSAIAVGRALPKATTVLFSPSPESFPPSGELVSSRHRDVDSPPRILSIWDAHSHHDSQSERFIESLPLNIDEHSVALERAGRITMATQLEIVGAAIKFPEWNDLRSAVNDYAYSFGSGLQPNDKEFPIQTLELDLLGSSYAFEVFLVSDVDLYAKDLAVVVDFEGWSNPPLGQFKPSLHWSRGLGKHFYYLGDTPANEQQEILSFSGKASCDRIAVSVLRWDIDASKSCSLDLEFKLTTAN</sequence>
<gene>
    <name evidence="1" type="ORF">FPH17_11275</name>
</gene>
<protein>
    <submittedName>
        <fullName evidence="1">Uncharacterized protein</fullName>
    </submittedName>
</protein>
<reference evidence="1 2" key="1">
    <citation type="submission" date="2019-07" db="EMBL/GenBank/DDBJ databases">
        <title>Draft genome of Corynebacterium godavarianum and other related strains.</title>
        <authorList>
            <person name="Bernier A.-M."/>
            <person name="Bernard K."/>
        </authorList>
    </citation>
    <scope>NUCLEOTIDE SEQUENCE [LARGE SCALE GENOMIC DNA]</scope>
    <source>
        <strain evidence="1 2">LMG 29598</strain>
    </source>
</reference>
<organism evidence="1 2">
    <name type="scientific">Corynebacterium godavarianum</name>
    <dbReference type="NCBI Taxonomy" id="2054421"/>
    <lineage>
        <taxon>Bacteria</taxon>
        <taxon>Bacillati</taxon>
        <taxon>Actinomycetota</taxon>
        <taxon>Actinomycetes</taxon>
        <taxon>Mycobacteriales</taxon>
        <taxon>Corynebacteriaceae</taxon>
        <taxon>Corynebacterium</taxon>
    </lineage>
</organism>
<dbReference type="Proteomes" id="UP000320747">
    <property type="component" value="Unassembled WGS sequence"/>
</dbReference>
<proteinExistence type="predicted"/>
<dbReference type="RefSeq" id="WP_154880648.1">
    <property type="nucleotide sequence ID" value="NZ_JAADJX010000001.1"/>
</dbReference>
<dbReference type="EMBL" id="VMHH01000015">
    <property type="protein sequence ID" value="TSJ70423.1"/>
    <property type="molecule type" value="Genomic_DNA"/>
</dbReference>
<accession>A0ABY3DXZ4</accession>
<evidence type="ECO:0000313" key="2">
    <source>
        <dbReference type="Proteomes" id="UP000320747"/>
    </source>
</evidence>
<evidence type="ECO:0000313" key="1">
    <source>
        <dbReference type="EMBL" id="TSJ70423.1"/>
    </source>
</evidence>
<comment type="caution">
    <text evidence="1">The sequence shown here is derived from an EMBL/GenBank/DDBJ whole genome shotgun (WGS) entry which is preliminary data.</text>
</comment>
<keyword evidence="2" id="KW-1185">Reference proteome</keyword>
<name>A0ABY3DXZ4_9CORY</name>